<name>A0A2G5TXM7_9PELO</name>
<comment type="caution">
    <text evidence="2">The sequence shown here is derived from an EMBL/GenBank/DDBJ whole genome shotgun (WGS) entry which is preliminary data.</text>
</comment>
<evidence type="ECO:0000256" key="1">
    <source>
        <dbReference type="SAM" id="MobiDB-lite"/>
    </source>
</evidence>
<dbReference type="EMBL" id="PDUG01000004">
    <property type="protein sequence ID" value="PIC32042.1"/>
    <property type="molecule type" value="Genomic_DNA"/>
</dbReference>
<feature type="compositionally biased region" description="Polar residues" evidence="1">
    <location>
        <begin position="733"/>
        <end position="744"/>
    </location>
</feature>
<evidence type="ECO:0000313" key="2">
    <source>
        <dbReference type="EMBL" id="PIC32042.1"/>
    </source>
</evidence>
<accession>A0A2G5TXM7</accession>
<keyword evidence="3" id="KW-1185">Reference proteome</keyword>
<feature type="compositionally biased region" description="Basic and acidic residues" evidence="1">
    <location>
        <begin position="596"/>
        <end position="606"/>
    </location>
</feature>
<evidence type="ECO:0000313" key="3">
    <source>
        <dbReference type="Proteomes" id="UP000230233"/>
    </source>
</evidence>
<proteinExistence type="predicted"/>
<evidence type="ECO:0008006" key="4">
    <source>
        <dbReference type="Google" id="ProtNLM"/>
    </source>
</evidence>
<feature type="region of interest" description="Disordered" evidence="1">
    <location>
        <begin position="627"/>
        <end position="666"/>
    </location>
</feature>
<organism evidence="2 3">
    <name type="scientific">Caenorhabditis nigoni</name>
    <dbReference type="NCBI Taxonomy" id="1611254"/>
    <lineage>
        <taxon>Eukaryota</taxon>
        <taxon>Metazoa</taxon>
        <taxon>Ecdysozoa</taxon>
        <taxon>Nematoda</taxon>
        <taxon>Chromadorea</taxon>
        <taxon>Rhabditida</taxon>
        <taxon>Rhabditina</taxon>
        <taxon>Rhabditomorpha</taxon>
        <taxon>Rhabditoidea</taxon>
        <taxon>Rhabditidae</taxon>
        <taxon>Peloderinae</taxon>
        <taxon>Caenorhabditis</taxon>
    </lineage>
</organism>
<dbReference type="Proteomes" id="UP000230233">
    <property type="component" value="Chromosome IV"/>
</dbReference>
<feature type="region of interest" description="Disordered" evidence="1">
    <location>
        <begin position="90"/>
        <end position="118"/>
    </location>
</feature>
<feature type="region of interest" description="Disordered" evidence="1">
    <location>
        <begin position="455"/>
        <end position="517"/>
    </location>
</feature>
<feature type="region of interest" description="Disordered" evidence="1">
    <location>
        <begin position="891"/>
        <end position="916"/>
    </location>
</feature>
<feature type="compositionally biased region" description="Polar residues" evidence="1">
    <location>
        <begin position="893"/>
        <end position="916"/>
    </location>
</feature>
<feature type="region of interest" description="Disordered" evidence="1">
    <location>
        <begin position="143"/>
        <end position="166"/>
    </location>
</feature>
<gene>
    <name evidence="2" type="primary">Cnig_chr_IV.g12526</name>
    <name evidence="2" type="ORF">B9Z55_012526</name>
</gene>
<feature type="region of interest" description="Disordered" evidence="1">
    <location>
        <begin position="705"/>
        <end position="744"/>
    </location>
</feature>
<feature type="compositionally biased region" description="Polar residues" evidence="1">
    <location>
        <begin position="645"/>
        <end position="666"/>
    </location>
</feature>
<dbReference type="AlphaFoldDB" id="A0A2G5TXM7"/>
<feature type="compositionally biased region" description="Polar residues" evidence="1">
    <location>
        <begin position="147"/>
        <end position="158"/>
    </location>
</feature>
<feature type="compositionally biased region" description="Basic and acidic residues" evidence="1">
    <location>
        <begin position="90"/>
        <end position="99"/>
    </location>
</feature>
<protein>
    <recommendedName>
        <fullName evidence="4">Homeobox domain-containing protein</fullName>
    </recommendedName>
</protein>
<sequence length="1125" mass="128094">MTLEKNETPETSNSTIYSYFFHKRKAVIKKYLAGKISFENLPSQIKILEGEYQKNSRLQSQQQVNALRKAAGVDREAIFRYFRSREKMDKDMKAAKSDKAPSNYRYAPKPVSATERAATQPLSHEFRQDTEQEIDDLAPPVPGTEVVHSQQCHGSQNPEDLVDAPTRDDQARTTLSKDVIDEYLIAKTINTWRENKNKILEQFKKEQFVDFRRAEQLAAYFGKPPKKIIGMFSRRRRTVMKRYLAGKISFEELPCQMKILEGEYQTNSQLQSQKQVNDMCKAAGVQRDAIFRYFQSRNEKYEKMKTRKPVDTSKSAQIYRYLKRRRRMEEKRKAAKLRKPEIVESPVPKDPVLPTPKAVIDEYLASKILFESNFKTNNKKILKFFYEKRKAVMEAHLAGVILFENLPCEIKILETEFQKCSNLTTHDQIVRCQETGMQENAIFEYFNMRRKMNEKMKTEKSGDTSEAPELENPTHPAPSTRPAVFIVAHKEPNPPVPSTEAGQSPLLPNGSDNQQELEDPVPVTEMVYYQQTQGDQNPEELVEDEQYEIQEEDESIPSYGALPDWDFVFAHLRQKAKNQAPISLPVQPTRLATESSEDHSPERQVDELTPEQADQELAYHDYVAQEQSTEASVDFPGSAPKQLLPSMSSKEMDYPTSSMAPAPSNSVNRILESDNQVEGLSESKGVDEKVIRFFEYFHTRRKMMQKVKEAKSGDTPEEPSEALKSPELKDSVQPVSTQEDQAPSTCLDVVTQLEIKNPASPGPDTQTEATQPPLHEFRRDIKQEIGDLAPSVPVTEVVHSQQCHGSQSTKGLVDDERYEMEEGKTILSHGALLDSDFRSSQNLKNLLEQTQELLATCHANFAQKHSEKAPVECPRLASGQLLPSILPGEMDYPTSSMAPATSNSVPAQSHQAELSQQDARSHERLLADLSRQMTAIQETLGAYLAATPRTQIPTKRKRLPSLEVFTNEPLVSSPAVKRASHQEAVSFDGVGVQRAPGALRKINEIAAPTPEREAQPRQERMNMYDGWFKNTYLPFNHSINYESWTRQQFEEFAVQFLPLDVVTVLVKKKVDGSKMDRIRCGNEQLMGRLHVGSNGKFALEHWNLIRKNINSIHSYRTRKEEEGVE</sequence>
<feature type="region of interest" description="Disordered" evidence="1">
    <location>
        <begin position="580"/>
        <end position="608"/>
    </location>
</feature>
<dbReference type="OrthoDB" id="10453647at2759"/>
<reference evidence="3" key="1">
    <citation type="submission" date="2017-10" db="EMBL/GenBank/DDBJ databases">
        <title>Rapid genome shrinkage in a self-fertile nematode reveals novel sperm competition proteins.</title>
        <authorList>
            <person name="Yin D."/>
            <person name="Schwarz E.M."/>
            <person name="Thomas C.G."/>
            <person name="Felde R.L."/>
            <person name="Korf I.F."/>
            <person name="Cutter A.D."/>
            <person name="Schartner C.M."/>
            <person name="Ralston E.J."/>
            <person name="Meyer B.J."/>
            <person name="Haag E.S."/>
        </authorList>
    </citation>
    <scope>NUCLEOTIDE SEQUENCE [LARGE SCALE GENOMIC DNA]</scope>
    <source>
        <strain evidence="3">JU1422</strain>
    </source>
</reference>